<dbReference type="Pfam" id="PF13904">
    <property type="entry name" value="CCDC34"/>
    <property type="match status" value="1"/>
</dbReference>
<reference evidence="4" key="2">
    <citation type="submission" date="2025-08" db="UniProtKB">
        <authorList>
            <consortium name="Ensembl"/>
        </authorList>
    </citation>
    <scope>IDENTIFICATION</scope>
</reference>
<feature type="coiled-coil region" evidence="1">
    <location>
        <begin position="150"/>
        <end position="232"/>
    </location>
</feature>
<dbReference type="InParanoid" id="H0XLL2"/>
<accession>H0XLL2</accession>
<evidence type="ECO:0000259" key="3">
    <source>
        <dbReference type="Pfam" id="PF13904"/>
    </source>
</evidence>
<feature type="signal peptide" evidence="2">
    <location>
        <begin position="1"/>
        <end position="22"/>
    </location>
</feature>
<keyword evidence="2" id="KW-0732">Signal</keyword>
<evidence type="ECO:0000313" key="5">
    <source>
        <dbReference type="Proteomes" id="UP000005225"/>
    </source>
</evidence>
<dbReference type="HOGENOM" id="CLU_063061_0_0_1"/>
<evidence type="ECO:0000256" key="1">
    <source>
        <dbReference type="SAM" id="Coils"/>
    </source>
</evidence>
<name>H0XLL2_OTOGA</name>
<dbReference type="GeneTree" id="ENSGT00730000111271"/>
<dbReference type="OMA" id="CTEPAFC"/>
<keyword evidence="5" id="KW-1185">Reference proteome</keyword>
<dbReference type="AlphaFoldDB" id="H0XLL2"/>
<dbReference type="EMBL" id="AAQR03040706">
    <property type="status" value="NOT_ANNOTATED_CDS"/>
    <property type="molecule type" value="Genomic_DNA"/>
</dbReference>
<proteinExistence type="predicted"/>
<evidence type="ECO:0000313" key="4">
    <source>
        <dbReference type="Ensembl" id="ENSOGAP00000017002.1"/>
    </source>
</evidence>
<dbReference type="InterPro" id="IPR045323">
    <property type="entry name" value="CCDC34"/>
</dbReference>
<keyword evidence="1" id="KW-0175">Coiled coil</keyword>
<evidence type="ECO:0000256" key="2">
    <source>
        <dbReference type="SAM" id="SignalP"/>
    </source>
</evidence>
<sequence length="320" mass="36389">MWTARQWGLLLPFSAPVSLPTADPGLSPLWAPFRPHDGCPGQGLEVMCPPSSLLSCSNSKSLLSPLGHQSFLCDEEDSDGEEEEDIHEDICDPEVKVANLMRVELQVHAGTEAESGDNQERKQVYLTRSSLTPRELWFVGKEKEVERPQKKALEELNKQLEKKKWKTVKKEKQEKAAKKLEKEQLQEKAKEKYQEFKKAEECEKKKEEEEKQAELQEKKEIAGEKFKELLENAKNKPCPSAKSFGYASGKLRNFYGGNSCTEPAFCNLIPWKPVHIPSRETEDVSVERSKGPVITQPHKSCLVLHRARNLCLGILCKYKD</sequence>
<protein>
    <recommendedName>
        <fullName evidence="3">Coiled-coil domain-containing protein</fullName>
    </recommendedName>
</protein>
<reference evidence="4" key="3">
    <citation type="submission" date="2025-09" db="UniProtKB">
        <authorList>
            <consortium name="Ensembl"/>
        </authorList>
    </citation>
    <scope>IDENTIFICATION</scope>
</reference>
<dbReference type="PANTHER" id="PTHR23247:SF2">
    <property type="entry name" value="COILED-COIL DOMAIN-CONTAINING PROTEIN 34"/>
    <property type="match status" value="1"/>
</dbReference>
<reference evidence="5" key="1">
    <citation type="submission" date="2011-03" db="EMBL/GenBank/DDBJ databases">
        <title>Version 3 of the genome sequence of Otolemur garnettii (Bushbaby).</title>
        <authorList>
            <consortium name="The Broad Institute Genome Sequencing Platform"/>
            <person name="Di Palma F."/>
            <person name="Johnson J."/>
            <person name="Lander E.S."/>
            <person name="Lindblad-Toh K."/>
            <person name="Jaffe D.B."/>
            <person name="Gnerre S."/>
            <person name="MacCallum I."/>
            <person name="Przybylski D."/>
            <person name="Ribeiro F.J."/>
            <person name="Burton J.N."/>
            <person name="Walker B.J."/>
            <person name="Sharpe T."/>
            <person name="Hall G."/>
        </authorList>
    </citation>
    <scope>NUCLEOTIDE SEQUENCE [LARGE SCALE GENOMIC DNA]</scope>
</reference>
<dbReference type="Ensembl" id="ENSOGAT00000028956.1">
    <property type="protein sequence ID" value="ENSOGAP00000017002.1"/>
    <property type="gene ID" value="ENSOGAG00000027651.1"/>
</dbReference>
<dbReference type="EMBL" id="AAQR03040705">
    <property type="status" value="NOT_ANNOTATED_CDS"/>
    <property type="molecule type" value="Genomic_DNA"/>
</dbReference>
<organism evidence="4 5">
    <name type="scientific">Otolemur garnettii</name>
    <name type="common">Small-eared galago</name>
    <name type="synonym">Garnett's greater bushbaby</name>
    <dbReference type="NCBI Taxonomy" id="30611"/>
    <lineage>
        <taxon>Eukaryota</taxon>
        <taxon>Metazoa</taxon>
        <taxon>Chordata</taxon>
        <taxon>Craniata</taxon>
        <taxon>Vertebrata</taxon>
        <taxon>Euteleostomi</taxon>
        <taxon>Mammalia</taxon>
        <taxon>Eutheria</taxon>
        <taxon>Euarchontoglires</taxon>
        <taxon>Primates</taxon>
        <taxon>Strepsirrhini</taxon>
        <taxon>Lorisiformes</taxon>
        <taxon>Galagidae</taxon>
        <taxon>Otolemur</taxon>
    </lineage>
</organism>
<dbReference type="Proteomes" id="UP000005225">
    <property type="component" value="Unassembled WGS sequence"/>
</dbReference>
<feature type="domain" description="Coiled-coil" evidence="3">
    <location>
        <begin position="150"/>
        <end position="271"/>
    </location>
</feature>
<dbReference type="InterPro" id="IPR025259">
    <property type="entry name" value="CCDC34/181"/>
</dbReference>
<feature type="chain" id="PRO_5003546127" description="Coiled-coil domain-containing protein" evidence="2">
    <location>
        <begin position="23"/>
        <end position="320"/>
    </location>
</feature>
<dbReference type="STRING" id="30611.ENSOGAP00000017002"/>
<dbReference type="eggNOG" id="ENOG502RRPQ">
    <property type="taxonomic scope" value="Eukaryota"/>
</dbReference>
<dbReference type="PANTHER" id="PTHR23247">
    <property type="entry name" value="NY-REN-41 ANTIGEN L15 -RELATED"/>
    <property type="match status" value="1"/>
</dbReference>